<proteinExistence type="predicted"/>
<dbReference type="Pfam" id="PF01553">
    <property type="entry name" value="Acyltransferase"/>
    <property type="match status" value="1"/>
</dbReference>
<evidence type="ECO:0000256" key="2">
    <source>
        <dbReference type="ARBA" id="ARBA00023315"/>
    </source>
</evidence>
<sequence length="308" mass="35606">MTSLLDKSLSKPKPSLPYKLPGGKIALPNTATYLRTLAGAALYMGVPAQMIRWLGRRGERRAMWNTLRWLARRMRHHLDIRLEIKGLNLIDPLEQYVVTPLHEGFADFLGLVELPLQMRFVARDELFHEWDWLGPFLRDTGQVEICPERGVSSYRQLLRQAGKVFENGESLVIFPQGSILGIEIDFTAGAFALARHFKRPILPVVLTGSHRVWEYPFSPQLRYGQHMNMHILPPISVEEVLRRKPEELRLETQKRMKATAFSTNIAAPRRFIPERDGYWDGYAFRIDREFPELAADIQIHQTTKNKII</sequence>
<dbReference type="EMBL" id="CP128400">
    <property type="protein sequence ID" value="WJW69276.1"/>
    <property type="molecule type" value="Genomic_DNA"/>
</dbReference>
<evidence type="ECO:0000259" key="3">
    <source>
        <dbReference type="SMART" id="SM00563"/>
    </source>
</evidence>
<gene>
    <name evidence="4" type="ORF">HXX08_16010</name>
    <name evidence="5" type="ORF">OZ401_002882</name>
</gene>
<evidence type="ECO:0000313" key="7">
    <source>
        <dbReference type="Proteomes" id="UP001431572"/>
    </source>
</evidence>
<dbReference type="CDD" id="cd07989">
    <property type="entry name" value="LPLAT_AGPAT-like"/>
    <property type="match status" value="1"/>
</dbReference>
<dbReference type="GO" id="GO:0003841">
    <property type="term" value="F:1-acylglycerol-3-phosphate O-acyltransferase activity"/>
    <property type="evidence" value="ECO:0007669"/>
    <property type="project" value="TreeGrafter"/>
</dbReference>
<dbReference type="PANTHER" id="PTHR10434">
    <property type="entry name" value="1-ACYL-SN-GLYCEROL-3-PHOSPHATE ACYLTRANSFERASE"/>
    <property type="match status" value="1"/>
</dbReference>
<dbReference type="SUPFAM" id="SSF69593">
    <property type="entry name" value="Glycerol-3-phosphate (1)-acyltransferase"/>
    <property type="match status" value="1"/>
</dbReference>
<dbReference type="EMBL" id="JACATZ010000003">
    <property type="protein sequence ID" value="NWJ47363.1"/>
    <property type="molecule type" value="Genomic_DNA"/>
</dbReference>
<dbReference type="RefSeq" id="WP_341471164.1">
    <property type="nucleotide sequence ID" value="NZ_CP128400.1"/>
</dbReference>
<protein>
    <submittedName>
        <fullName evidence="4">1-acyl-sn-glycerol-3-phosphate acyltransferase</fullName>
    </submittedName>
</protein>
<reference evidence="4 6" key="1">
    <citation type="submission" date="2020-06" db="EMBL/GenBank/DDBJ databases">
        <title>Anoxygenic phototrophic Chloroflexota member uses a Type I reaction center.</title>
        <authorList>
            <person name="Tsuji J.M."/>
            <person name="Shaw N.A."/>
            <person name="Nagashima S."/>
            <person name="Venkiteswaran J."/>
            <person name="Schiff S.L."/>
            <person name="Hanada S."/>
            <person name="Tank M."/>
            <person name="Neufeld J.D."/>
        </authorList>
    </citation>
    <scope>NUCLEOTIDE SEQUENCE [LARGE SCALE GENOMIC DNA]</scope>
    <source>
        <strain evidence="4">L227-S17</strain>
    </source>
</reference>
<keyword evidence="2 4" id="KW-0012">Acyltransferase</keyword>
<evidence type="ECO:0000313" key="5">
    <source>
        <dbReference type="EMBL" id="WJW69276.1"/>
    </source>
</evidence>
<dbReference type="InterPro" id="IPR002123">
    <property type="entry name" value="Plipid/glycerol_acylTrfase"/>
</dbReference>
<dbReference type="GO" id="GO:0006654">
    <property type="term" value="P:phosphatidic acid biosynthetic process"/>
    <property type="evidence" value="ECO:0007669"/>
    <property type="project" value="TreeGrafter"/>
</dbReference>
<reference evidence="5" key="2">
    <citation type="journal article" date="2024" name="Nature">
        <title>Anoxygenic phototroph of the Chloroflexota uses a type I reaction centre.</title>
        <authorList>
            <person name="Tsuji J.M."/>
            <person name="Shaw N.A."/>
            <person name="Nagashima S."/>
            <person name="Venkiteswaran J.J."/>
            <person name="Schiff S.L."/>
            <person name="Watanabe T."/>
            <person name="Fukui M."/>
            <person name="Hanada S."/>
            <person name="Tank M."/>
            <person name="Neufeld J.D."/>
        </authorList>
    </citation>
    <scope>NUCLEOTIDE SEQUENCE</scope>
    <source>
        <strain evidence="5">L227-S17</strain>
    </source>
</reference>
<organism evidence="4 6">
    <name type="scientific">Candidatus Chlorohelix allophototropha</name>
    <dbReference type="NCBI Taxonomy" id="3003348"/>
    <lineage>
        <taxon>Bacteria</taxon>
        <taxon>Bacillati</taxon>
        <taxon>Chloroflexota</taxon>
        <taxon>Chloroflexia</taxon>
        <taxon>Candidatus Chloroheliales</taxon>
        <taxon>Candidatus Chloroheliaceae</taxon>
        <taxon>Candidatus Chlorohelix</taxon>
    </lineage>
</organism>
<keyword evidence="1" id="KW-0808">Transferase</keyword>
<dbReference type="SMART" id="SM00563">
    <property type="entry name" value="PlsC"/>
    <property type="match status" value="1"/>
</dbReference>
<evidence type="ECO:0000313" key="4">
    <source>
        <dbReference type="EMBL" id="NWJ47363.1"/>
    </source>
</evidence>
<dbReference type="Proteomes" id="UP001431572">
    <property type="component" value="Chromosome 2"/>
</dbReference>
<feature type="domain" description="Phospholipid/glycerol acyltransferase" evidence="3">
    <location>
        <begin position="96"/>
        <end position="209"/>
    </location>
</feature>
<dbReference type="AlphaFoldDB" id="A0A8T7M5L7"/>
<name>A0A8T7M5L7_9CHLR</name>
<dbReference type="PANTHER" id="PTHR10434:SF11">
    <property type="entry name" value="1-ACYL-SN-GLYCEROL-3-PHOSPHATE ACYLTRANSFERASE"/>
    <property type="match status" value="1"/>
</dbReference>
<keyword evidence="7" id="KW-1185">Reference proteome</keyword>
<evidence type="ECO:0000313" key="6">
    <source>
        <dbReference type="Proteomes" id="UP000521676"/>
    </source>
</evidence>
<accession>A0A8T7M5L7</accession>
<evidence type="ECO:0000256" key="1">
    <source>
        <dbReference type="ARBA" id="ARBA00022679"/>
    </source>
</evidence>
<dbReference type="Proteomes" id="UP000521676">
    <property type="component" value="Unassembled WGS sequence"/>
</dbReference>